<dbReference type="InterPro" id="IPR016195">
    <property type="entry name" value="Pol/histidinol_Pase-like"/>
</dbReference>
<dbReference type="InterPro" id="IPR011708">
    <property type="entry name" value="DNA_pol3_alpha_NTPase_dom"/>
</dbReference>
<dbReference type="CDD" id="cd12113">
    <property type="entry name" value="PHP_PolIIIA_DnaE3"/>
    <property type="match status" value="1"/>
</dbReference>
<accession>A0A0B5AY25</accession>
<organism evidence="6 7">
    <name type="scientific">Jeotgalibacillus malaysiensis</name>
    <dbReference type="NCBI Taxonomy" id="1508404"/>
    <lineage>
        <taxon>Bacteria</taxon>
        <taxon>Bacillati</taxon>
        <taxon>Bacillota</taxon>
        <taxon>Bacilli</taxon>
        <taxon>Bacillales</taxon>
        <taxon>Caryophanaceae</taxon>
        <taxon>Jeotgalibacillus</taxon>
    </lineage>
</organism>
<dbReference type="KEGG" id="jeo:JMA_42800"/>
<geneLocation type="plasmid" evidence="7"/>
<evidence type="ECO:0000256" key="1">
    <source>
        <dbReference type="ARBA" id="ARBA00022679"/>
    </source>
</evidence>
<keyword evidence="6" id="KW-0614">Plasmid</keyword>
<name>A0A0B5AY25_9BACL</name>
<keyword evidence="7" id="KW-1185">Reference proteome</keyword>
<sequence length="860" mass="97335">MILHFTHPELTEKERVLLTLNKEGNVDVRKRKEGGKEEVLEDWSVIDTLPGQGFHENGRHLFKNRKQFFAIAENGLLNIVRYVNLHGHSEYSILDCISRISDIVKKAEWAIAVTDHGNMFGSLEFYKAMKKAGKKPIIGFEAYHYSRDMEEKSHHIVLLAKNAKGVKNLFKMTSNGYHNFNSKPQITWEDMKKHSEGVVCLSACIAGEIPQAIIRGDMDKARDLIQGMIDIFGKENYYLEIQRHGLAEEKVVEEGVFQLADEFGLKVVATTDSHMTNIDDKDVHDIHLCIGTKRTLDDPNRWSFDGDGYHIHTSAEMVKRFDDVPDVLDNTLDLAEMLHPELDTGNVYMPHFPLPEGFKDENDYLKHLVMKGFEKRFEGKPAFTSPEYHERIEFELETVKKMGFPGYFLIVEDFVSYAKNRGIPVGPGRGSACGSLLTYCLGITNVDPIPFGLLFERFLNPDRISMPDIDIDFSDTRREEVINYVREKYGHEAVSGVITFGRMKAKSVVRDVARVMGFPTAFGDRIAKLVPNKLEENGNNVKVTLPNVLRLSTEFKRLYKAEPDVKKVVDFGIRLEGLPRTLSQHACAILISPSAVSDYIPLVTLKNRQTGGRDTVTQFTMGECEEMGILKMDFLGLRTMGVFERALNYINAMKKTGEKPLFLDDISIGDHNVYDFISKGNTAGVFQLESPGMTGLMGQLYQDIHKMKGTKEEGIQLFERLVAGVSLYRPGPMDEIPNYVKNMLTPHGIHYDIPELEDILKPTYNVIVYQEQVMHIVRQLAGFSKGDADGVRKSMGKKLEDLLNMYGEYFLYGNKEKAISGAIANGVDEEMAKELWERMKKFGLYASIGALGLKDSRKIG</sequence>
<dbReference type="Gene3D" id="3.20.20.140">
    <property type="entry name" value="Metal-dependent hydrolases"/>
    <property type="match status" value="1"/>
</dbReference>
<dbReference type="SUPFAM" id="SSF89550">
    <property type="entry name" value="PHP domain-like"/>
    <property type="match status" value="1"/>
</dbReference>
<dbReference type="EC" id="2.7.7.7" evidence="6"/>
<dbReference type="Pfam" id="PF02811">
    <property type="entry name" value="PHP"/>
    <property type="match status" value="1"/>
</dbReference>
<dbReference type="InterPro" id="IPR003141">
    <property type="entry name" value="Pol/His_phosphatase_N"/>
</dbReference>
<reference evidence="6 7" key="1">
    <citation type="submission" date="2014-08" db="EMBL/GenBank/DDBJ databases">
        <title>Complete genome of a marine bacteria Jeotgalibacillus malaysiensis.</title>
        <authorList>
            <person name="Yaakop A.S."/>
            <person name="Chan K.-G."/>
            <person name="Goh K.M."/>
        </authorList>
    </citation>
    <scope>NUCLEOTIDE SEQUENCE [LARGE SCALE GENOMIC DNA]</scope>
    <source>
        <strain evidence="6 7">D5</strain>
        <plasmid evidence="7">Plasmid</plasmid>
    </source>
</reference>
<dbReference type="BioCyc" id="JESP1508404:G14D9-13603-MONOMER"/>
<dbReference type="AlphaFoldDB" id="A0A0B5AY25"/>
<evidence type="ECO:0000259" key="5">
    <source>
        <dbReference type="SMART" id="SM00481"/>
    </source>
</evidence>
<proteinExistence type="predicted"/>
<dbReference type="Pfam" id="PF07733">
    <property type="entry name" value="DNA_pol3_alpha"/>
    <property type="match status" value="1"/>
</dbReference>
<keyword evidence="4" id="KW-0239">DNA-directed DNA polymerase</keyword>
<protein>
    <submittedName>
        <fullName evidence="6">DNA polymerase III subunit alpha</fullName>
        <ecNumber evidence="6">2.7.7.7</ecNumber>
    </submittedName>
</protein>
<dbReference type="Proteomes" id="UP000031449">
    <property type="component" value="Plasmid unnamed"/>
</dbReference>
<dbReference type="GO" id="GO:0008408">
    <property type="term" value="F:3'-5' exonuclease activity"/>
    <property type="evidence" value="ECO:0007669"/>
    <property type="project" value="InterPro"/>
</dbReference>
<dbReference type="PANTHER" id="PTHR32294">
    <property type="entry name" value="DNA POLYMERASE III SUBUNIT ALPHA"/>
    <property type="match status" value="1"/>
</dbReference>
<gene>
    <name evidence="6" type="ORF">JMA_42800</name>
</gene>
<dbReference type="Gene3D" id="1.10.10.1600">
    <property type="entry name" value="Bacterial DNA polymerase III alpha subunit, thumb domain"/>
    <property type="match status" value="1"/>
</dbReference>
<dbReference type="GO" id="GO:0006260">
    <property type="term" value="P:DNA replication"/>
    <property type="evidence" value="ECO:0007669"/>
    <property type="project" value="UniProtKB-KW"/>
</dbReference>
<evidence type="ECO:0000256" key="4">
    <source>
        <dbReference type="ARBA" id="ARBA00022932"/>
    </source>
</evidence>
<evidence type="ECO:0000313" key="6">
    <source>
        <dbReference type="EMBL" id="AJD93597.1"/>
    </source>
</evidence>
<evidence type="ECO:0000256" key="3">
    <source>
        <dbReference type="ARBA" id="ARBA00022705"/>
    </source>
</evidence>
<dbReference type="PANTHER" id="PTHR32294:SF0">
    <property type="entry name" value="DNA POLYMERASE III SUBUNIT ALPHA"/>
    <property type="match status" value="1"/>
</dbReference>
<keyword evidence="1 6" id="KW-0808">Transferase</keyword>
<evidence type="ECO:0000313" key="7">
    <source>
        <dbReference type="Proteomes" id="UP000031449"/>
    </source>
</evidence>
<keyword evidence="3" id="KW-0235">DNA replication</keyword>
<feature type="domain" description="Polymerase/histidinol phosphatase N-terminal" evidence="5">
    <location>
        <begin position="83"/>
        <end position="146"/>
    </location>
</feature>
<dbReference type="InterPro" id="IPR004013">
    <property type="entry name" value="PHP_dom"/>
</dbReference>
<dbReference type="HOGENOM" id="CLU_001600_4_2_9"/>
<dbReference type="InterPro" id="IPR040982">
    <property type="entry name" value="DNA_pol3_finger"/>
</dbReference>
<dbReference type="InterPro" id="IPR004805">
    <property type="entry name" value="DnaE2/DnaE/PolC"/>
</dbReference>
<dbReference type="GO" id="GO:0003887">
    <property type="term" value="F:DNA-directed DNA polymerase activity"/>
    <property type="evidence" value="ECO:0007669"/>
    <property type="project" value="UniProtKB-KW"/>
</dbReference>
<dbReference type="Pfam" id="PF17657">
    <property type="entry name" value="DNA_pol3_finger"/>
    <property type="match status" value="1"/>
</dbReference>
<dbReference type="InterPro" id="IPR041931">
    <property type="entry name" value="DNA_pol3_alpha_thumb_dom"/>
</dbReference>
<dbReference type="EMBL" id="CP009417">
    <property type="protein sequence ID" value="AJD93597.1"/>
    <property type="molecule type" value="Genomic_DNA"/>
</dbReference>
<evidence type="ECO:0000256" key="2">
    <source>
        <dbReference type="ARBA" id="ARBA00022695"/>
    </source>
</evidence>
<dbReference type="NCBIfam" id="TIGR00594">
    <property type="entry name" value="polc"/>
    <property type="match status" value="1"/>
</dbReference>
<keyword evidence="2 6" id="KW-0548">Nucleotidyltransferase</keyword>
<dbReference type="SMART" id="SM00481">
    <property type="entry name" value="POLIIIAc"/>
    <property type="match status" value="1"/>
</dbReference>